<gene>
    <name evidence="1" type="ORF">METZ01_LOCUS380490</name>
</gene>
<dbReference type="AlphaFoldDB" id="A0A382TZZ4"/>
<evidence type="ECO:0000313" key="1">
    <source>
        <dbReference type="EMBL" id="SVD27636.1"/>
    </source>
</evidence>
<sequence>EITFTTALATGDVVTVRHYSNIKETYIPPSATKLDIAPAYRPESITDENYSSSVNFIRGHDGSLVPEYGTRVDDILLAFETLIFNNLTDNSNSKVDSMNYGIYNSASNDYTNAEKKYIMYPFFKKWMMRNNIDNLNNDDFDANDYKTWNYRAKDENTSGYWRGQLIHWYGTDRPLEEPWKAIKLSQEPTDFRTTYGSDFTTTAFWTLLISTNSLTCPVPVDGSGNLKEPKDLFFGGSITSAEIALMDQAWEFGDNSPVELAWTRSSEFAFVEFILMLLTKPFQVMYDYRTEMKNIIE</sequence>
<accession>A0A382TZZ4</accession>
<dbReference type="EMBL" id="UINC01140470">
    <property type="protein sequence ID" value="SVD27636.1"/>
    <property type="molecule type" value="Genomic_DNA"/>
</dbReference>
<proteinExistence type="predicted"/>
<name>A0A382TZZ4_9ZZZZ</name>
<reference evidence="1" key="1">
    <citation type="submission" date="2018-05" db="EMBL/GenBank/DDBJ databases">
        <authorList>
            <person name="Lanie J.A."/>
            <person name="Ng W.-L."/>
            <person name="Kazmierczak K.M."/>
            <person name="Andrzejewski T.M."/>
            <person name="Davidsen T.M."/>
            <person name="Wayne K.J."/>
            <person name="Tettelin H."/>
            <person name="Glass J.I."/>
            <person name="Rusch D."/>
            <person name="Podicherti R."/>
            <person name="Tsui H.-C.T."/>
            <person name="Winkler M.E."/>
        </authorList>
    </citation>
    <scope>NUCLEOTIDE SEQUENCE</scope>
</reference>
<organism evidence="1">
    <name type="scientific">marine metagenome</name>
    <dbReference type="NCBI Taxonomy" id="408172"/>
    <lineage>
        <taxon>unclassified sequences</taxon>
        <taxon>metagenomes</taxon>
        <taxon>ecological metagenomes</taxon>
    </lineage>
</organism>
<feature type="non-terminal residue" evidence="1">
    <location>
        <position position="297"/>
    </location>
</feature>
<protein>
    <submittedName>
        <fullName evidence="1">Uncharacterized protein</fullName>
    </submittedName>
</protein>
<feature type="non-terminal residue" evidence="1">
    <location>
        <position position="1"/>
    </location>
</feature>